<sequence>MSASAPQTTASPINANILIEASDMPTIARFHYLLHHTKAYIHSHGPYTTHANTTVFTRAANPPTKLYGPSSKCLATSLAAAQDCIGSAQVPGPAKEDLYLFKHLWDTTIDVFEEVLATGDLDHESFGWGIWGLCGGYMYPPSEASYELFEEHKHRLHEALLALPTVDPPRRTREELVVKGEGRVEVLAKANRQVHICDSLELQRFRQEGWHRIRWWHGVKVAERWIMRLGMVDEVELTDGPVEKERPPEPGSNVESTNGVRILPSQETEKPSESLDTWQNSSNQS</sequence>
<keyword evidence="2" id="KW-1185">Reference proteome</keyword>
<accession>A0ACB6RIT4</accession>
<organism evidence="1 2">
    <name type="scientific">Macroventuria anomochaeta</name>
    <dbReference type="NCBI Taxonomy" id="301207"/>
    <lineage>
        <taxon>Eukaryota</taxon>
        <taxon>Fungi</taxon>
        <taxon>Dikarya</taxon>
        <taxon>Ascomycota</taxon>
        <taxon>Pezizomycotina</taxon>
        <taxon>Dothideomycetes</taxon>
        <taxon>Pleosporomycetidae</taxon>
        <taxon>Pleosporales</taxon>
        <taxon>Pleosporineae</taxon>
        <taxon>Didymellaceae</taxon>
        <taxon>Macroventuria</taxon>
    </lineage>
</organism>
<name>A0ACB6RIT4_9PLEO</name>
<reference evidence="1" key="1">
    <citation type="journal article" date="2020" name="Stud. Mycol.">
        <title>101 Dothideomycetes genomes: a test case for predicting lifestyles and emergence of pathogens.</title>
        <authorList>
            <person name="Haridas S."/>
            <person name="Albert R."/>
            <person name="Binder M."/>
            <person name="Bloem J."/>
            <person name="Labutti K."/>
            <person name="Salamov A."/>
            <person name="Andreopoulos B."/>
            <person name="Baker S."/>
            <person name="Barry K."/>
            <person name="Bills G."/>
            <person name="Bluhm B."/>
            <person name="Cannon C."/>
            <person name="Castanera R."/>
            <person name="Culley D."/>
            <person name="Daum C."/>
            <person name="Ezra D."/>
            <person name="Gonzalez J."/>
            <person name="Henrissat B."/>
            <person name="Kuo A."/>
            <person name="Liang C."/>
            <person name="Lipzen A."/>
            <person name="Lutzoni F."/>
            <person name="Magnuson J."/>
            <person name="Mondo S."/>
            <person name="Nolan M."/>
            <person name="Ohm R."/>
            <person name="Pangilinan J."/>
            <person name="Park H.-J."/>
            <person name="Ramirez L."/>
            <person name="Alfaro M."/>
            <person name="Sun H."/>
            <person name="Tritt A."/>
            <person name="Yoshinaga Y."/>
            <person name="Zwiers L.-H."/>
            <person name="Turgeon B."/>
            <person name="Goodwin S."/>
            <person name="Spatafora J."/>
            <person name="Crous P."/>
            <person name="Grigoriev I."/>
        </authorList>
    </citation>
    <scope>NUCLEOTIDE SEQUENCE</scope>
    <source>
        <strain evidence="1">CBS 525.71</strain>
    </source>
</reference>
<comment type="caution">
    <text evidence="1">The sequence shown here is derived from an EMBL/GenBank/DDBJ whole genome shotgun (WGS) entry which is preliminary data.</text>
</comment>
<evidence type="ECO:0000313" key="1">
    <source>
        <dbReference type="EMBL" id="KAF2621643.1"/>
    </source>
</evidence>
<evidence type="ECO:0000313" key="2">
    <source>
        <dbReference type="Proteomes" id="UP000799754"/>
    </source>
</evidence>
<dbReference type="Proteomes" id="UP000799754">
    <property type="component" value="Unassembled WGS sequence"/>
</dbReference>
<dbReference type="EMBL" id="MU006753">
    <property type="protein sequence ID" value="KAF2621643.1"/>
    <property type="molecule type" value="Genomic_DNA"/>
</dbReference>
<gene>
    <name evidence="1" type="ORF">BU25DRAFT_416018</name>
</gene>
<protein>
    <submittedName>
        <fullName evidence="1">Uncharacterized protein</fullName>
    </submittedName>
</protein>
<proteinExistence type="predicted"/>